<dbReference type="InterPro" id="IPR036890">
    <property type="entry name" value="HATPase_C_sf"/>
</dbReference>
<dbReference type="PANTHER" id="PTHR41523:SF8">
    <property type="entry name" value="ETHYLENE RESPONSE SENSOR PROTEIN"/>
    <property type="match status" value="1"/>
</dbReference>
<dbReference type="SUPFAM" id="SSF55874">
    <property type="entry name" value="ATPase domain of HSP90 chaperone/DNA topoisomerase II/histidine kinase"/>
    <property type="match status" value="1"/>
</dbReference>
<keyword evidence="6 12" id="KW-0418">Kinase</keyword>
<dbReference type="Pfam" id="PF07568">
    <property type="entry name" value="HisKA_2"/>
    <property type="match status" value="1"/>
</dbReference>
<dbReference type="InterPro" id="IPR011495">
    <property type="entry name" value="Sig_transdc_His_kin_sub2_dim/P"/>
</dbReference>
<evidence type="ECO:0000256" key="3">
    <source>
        <dbReference type="ARBA" id="ARBA00022553"/>
    </source>
</evidence>
<name>A0ABY7PV62_9BACT</name>
<dbReference type="PANTHER" id="PTHR41523">
    <property type="entry name" value="TWO-COMPONENT SYSTEM SENSOR PROTEIN"/>
    <property type="match status" value="1"/>
</dbReference>
<geneLocation type="plasmid" evidence="12 13">
    <name>unnamed2</name>
</geneLocation>
<accession>A0ABY7PV62</accession>
<keyword evidence="9" id="KW-0472">Membrane</keyword>
<evidence type="ECO:0000256" key="4">
    <source>
        <dbReference type="ARBA" id="ARBA00022679"/>
    </source>
</evidence>
<feature type="coiled-coil region" evidence="8">
    <location>
        <begin position="327"/>
        <end position="382"/>
    </location>
</feature>
<keyword evidence="8" id="KW-0175">Coiled coil</keyword>
<dbReference type="Gene3D" id="3.30.565.10">
    <property type="entry name" value="Histidine kinase-like ATPase, C-terminal domain"/>
    <property type="match status" value="1"/>
</dbReference>
<reference evidence="12 13" key="1">
    <citation type="journal article" date="2011" name="Int. J. Syst. Evol. Microbiol.">
        <title>Hymenobacter yonginensis sp. nov., isolated from a mesotrophic artificial lake.</title>
        <authorList>
            <person name="Joung Y."/>
            <person name="Cho S.H."/>
            <person name="Kim H."/>
            <person name="Kim S.B."/>
            <person name="Joh K."/>
        </authorList>
    </citation>
    <scope>NUCLEOTIDE SEQUENCE [LARGE SCALE GENOMIC DNA]</scope>
    <source>
        <strain evidence="12 13">KCTC 22745</strain>
    </source>
</reference>
<dbReference type="GO" id="GO:0016301">
    <property type="term" value="F:kinase activity"/>
    <property type="evidence" value="ECO:0007669"/>
    <property type="project" value="UniProtKB-KW"/>
</dbReference>
<dbReference type="Gene3D" id="3.30.450.20">
    <property type="entry name" value="PAS domain"/>
    <property type="match status" value="1"/>
</dbReference>
<evidence type="ECO:0000256" key="6">
    <source>
        <dbReference type="ARBA" id="ARBA00022777"/>
    </source>
</evidence>
<dbReference type="Pfam" id="PF13581">
    <property type="entry name" value="HATPase_c_2"/>
    <property type="match status" value="1"/>
</dbReference>
<evidence type="ECO:0000259" key="11">
    <source>
        <dbReference type="Pfam" id="PF13581"/>
    </source>
</evidence>
<protein>
    <recommendedName>
        <fullName evidence="2">histidine kinase</fullName>
        <ecNumber evidence="2">2.7.13.3</ecNumber>
    </recommendedName>
</protein>
<sequence>MACQPATRPAGSPTLAPRFFALLRAGDSVYAQKQGYQSFAQAQRYYDSAQTLARRSQDTLLLAEAAFAQGRIYDAWNRQPHKTVAYFEQAAALFARLPAQWRRYYYARFLVAHAYDKVPDSLHAVQTLRHLRTELLREPAARLRQVPSTVEMALTATEVRNYPLADSLLRQLTRRDWVRNDPETYDYLDHYYLVQARLDVLHRRRPASPYLDSLRRVYRAGRNPFDREYYGQNLATLYAQAGRYPEAYAYMARTKRLSDSLTAGPGAAEMRQALLRAEDRAGRERHAADLIRSRTLLGLSLALVIISLLSFYLSRQRRLASERAVALAQANQALDEKVAQVELLNKEIQHRVKNNLHMVFSLLQMQERRTDNEEVLEQLQAARLRVESIAALHNQLLAGRPDRPLDLSAFLKELISAVVNCLANEQHVVTHLLTDDVRLPANGYVALSLILNEWVTNSIKYARPVGERLELTVRVRNQPDQVRIEYADNGQPPTPTNAPEPGLGSQIIGLLSRQLGATLRTLPTHPYHYELLIPHGTEN</sequence>
<evidence type="ECO:0000313" key="12">
    <source>
        <dbReference type="EMBL" id="WBO86754.1"/>
    </source>
</evidence>
<comment type="catalytic activity">
    <reaction evidence="1">
        <text>ATP + protein L-histidine = ADP + protein N-phospho-L-histidine.</text>
        <dbReference type="EC" id="2.7.13.3"/>
    </reaction>
</comment>
<keyword evidence="13" id="KW-1185">Reference proteome</keyword>
<keyword evidence="5" id="KW-0547">Nucleotide-binding</keyword>
<evidence type="ECO:0000256" key="7">
    <source>
        <dbReference type="ARBA" id="ARBA00022840"/>
    </source>
</evidence>
<keyword evidence="12" id="KW-0614">Plasmid</keyword>
<keyword evidence="9" id="KW-1133">Transmembrane helix</keyword>
<keyword evidence="7" id="KW-0067">ATP-binding</keyword>
<keyword evidence="9" id="KW-0812">Transmembrane</keyword>
<dbReference type="RefSeq" id="WP_270129424.1">
    <property type="nucleotide sequence ID" value="NZ_CP115397.1"/>
</dbReference>
<feature type="domain" description="Histidine kinase/HSP90-like ATPase" evidence="11">
    <location>
        <begin position="424"/>
        <end position="504"/>
    </location>
</feature>
<evidence type="ECO:0000256" key="9">
    <source>
        <dbReference type="SAM" id="Phobius"/>
    </source>
</evidence>
<proteinExistence type="predicted"/>
<feature type="domain" description="Signal transduction histidine kinase subgroup 2 dimerisation and phosphoacceptor" evidence="10">
    <location>
        <begin position="347"/>
        <end position="420"/>
    </location>
</feature>
<dbReference type="EC" id="2.7.13.3" evidence="2"/>
<evidence type="ECO:0000313" key="13">
    <source>
        <dbReference type="Proteomes" id="UP001211872"/>
    </source>
</evidence>
<dbReference type="EMBL" id="CP115397">
    <property type="protein sequence ID" value="WBO86754.1"/>
    <property type="molecule type" value="Genomic_DNA"/>
</dbReference>
<keyword evidence="4" id="KW-0808">Transferase</keyword>
<evidence type="ECO:0000259" key="10">
    <source>
        <dbReference type="Pfam" id="PF07568"/>
    </source>
</evidence>
<dbReference type="Proteomes" id="UP001211872">
    <property type="component" value="Plasmid unnamed2"/>
</dbReference>
<organism evidence="12 13">
    <name type="scientific">Hymenobacter yonginensis</name>
    <dbReference type="NCBI Taxonomy" id="748197"/>
    <lineage>
        <taxon>Bacteria</taxon>
        <taxon>Pseudomonadati</taxon>
        <taxon>Bacteroidota</taxon>
        <taxon>Cytophagia</taxon>
        <taxon>Cytophagales</taxon>
        <taxon>Hymenobacteraceae</taxon>
        <taxon>Hymenobacter</taxon>
    </lineage>
</organism>
<evidence type="ECO:0000256" key="2">
    <source>
        <dbReference type="ARBA" id="ARBA00012438"/>
    </source>
</evidence>
<keyword evidence="3" id="KW-0597">Phosphoprotein</keyword>
<dbReference type="InterPro" id="IPR003594">
    <property type="entry name" value="HATPase_dom"/>
</dbReference>
<evidence type="ECO:0000256" key="5">
    <source>
        <dbReference type="ARBA" id="ARBA00022741"/>
    </source>
</evidence>
<evidence type="ECO:0000256" key="1">
    <source>
        <dbReference type="ARBA" id="ARBA00000085"/>
    </source>
</evidence>
<feature type="transmembrane region" description="Helical" evidence="9">
    <location>
        <begin position="295"/>
        <end position="313"/>
    </location>
</feature>
<gene>
    <name evidence="12" type="ORF">O9Z63_20955</name>
</gene>
<dbReference type="CDD" id="cd16936">
    <property type="entry name" value="HATPase_RsbW-like"/>
    <property type="match status" value="1"/>
</dbReference>
<evidence type="ECO:0000256" key="8">
    <source>
        <dbReference type="SAM" id="Coils"/>
    </source>
</evidence>